<dbReference type="RefSeq" id="WP_008835333.1">
    <property type="nucleotide sequence ID" value="NZ_AHAM01000057.1"/>
</dbReference>
<dbReference type="AlphaFoldDB" id="H0HNH1"/>
<dbReference type="InterPro" id="IPR016181">
    <property type="entry name" value="Acyl_CoA_acyltransferase"/>
</dbReference>
<organism evidence="1 2">
    <name type="scientific">Mesorhizobium alhagi CCNWXJ12-2</name>
    <dbReference type="NCBI Taxonomy" id="1107882"/>
    <lineage>
        <taxon>Bacteria</taxon>
        <taxon>Pseudomonadati</taxon>
        <taxon>Pseudomonadota</taxon>
        <taxon>Alphaproteobacteria</taxon>
        <taxon>Hyphomicrobiales</taxon>
        <taxon>Phyllobacteriaceae</taxon>
        <taxon>Allomesorhizobium</taxon>
    </lineage>
</organism>
<sequence>MSASEYVYGEDDRLIAWAESRVANSRFRDDARAIGHERAGELRGVVVFDTFTTTTCLVHLASDGSKRWMTREFITRVFAYPFIQCKFPRITCGIPETNAESLRLTRHMGWVEEGRLREDSEDGSDTIIFGMLRRECRWLPATIGGTGKIVRATV</sequence>
<reference evidence="1 2" key="1">
    <citation type="journal article" date="2012" name="J. Bacteriol.">
        <title>Draft Genome Sequence of Mesorhizobium alhagi CCNWXJ12-2T, a Novel Salt-Resistant Species Isolated from the Desert of Northwestern China.</title>
        <authorList>
            <person name="Zhou M."/>
            <person name="Chen W."/>
            <person name="Chen H."/>
            <person name="Wei G."/>
        </authorList>
    </citation>
    <scope>NUCLEOTIDE SEQUENCE [LARGE SCALE GENOMIC DNA]</scope>
    <source>
        <strain evidence="1 2">CCNWXJ12-2</strain>
    </source>
</reference>
<dbReference type="EMBL" id="AHAM01000057">
    <property type="protein sequence ID" value="EHK57743.1"/>
    <property type="molecule type" value="Genomic_DNA"/>
</dbReference>
<dbReference type="Proteomes" id="UP000003250">
    <property type="component" value="Unassembled WGS sequence"/>
</dbReference>
<proteinExistence type="predicted"/>
<gene>
    <name evidence="1" type="ORF">MAXJ12_08469</name>
</gene>
<accession>H0HNH1</accession>
<name>H0HNH1_9HYPH</name>
<evidence type="ECO:0000313" key="1">
    <source>
        <dbReference type="EMBL" id="EHK57743.1"/>
    </source>
</evidence>
<dbReference type="SUPFAM" id="SSF55729">
    <property type="entry name" value="Acyl-CoA N-acyltransferases (Nat)"/>
    <property type="match status" value="1"/>
</dbReference>
<dbReference type="Gene3D" id="3.40.630.30">
    <property type="match status" value="1"/>
</dbReference>
<keyword evidence="2" id="KW-1185">Reference proteome</keyword>
<dbReference type="OrthoDB" id="7906945at2"/>
<evidence type="ECO:0000313" key="2">
    <source>
        <dbReference type="Proteomes" id="UP000003250"/>
    </source>
</evidence>
<dbReference type="PATRIC" id="fig|1107882.3.peg.1652"/>
<protein>
    <submittedName>
        <fullName evidence="1">Gp68</fullName>
    </submittedName>
</protein>